<evidence type="ECO:0000313" key="3">
    <source>
        <dbReference type="Proteomes" id="UP001289374"/>
    </source>
</evidence>
<evidence type="ECO:0000256" key="1">
    <source>
        <dbReference type="SAM" id="MobiDB-lite"/>
    </source>
</evidence>
<gene>
    <name evidence="2" type="ORF">Sango_0360000</name>
</gene>
<accession>A0AAE1X9M9</accession>
<reference evidence="2" key="1">
    <citation type="submission" date="2020-06" db="EMBL/GenBank/DDBJ databases">
        <authorList>
            <person name="Li T."/>
            <person name="Hu X."/>
            <person name="Zhang T."/>
            <person name="Song X."/>
            <person name="Zhang H."/>
            <person name="Dai N."/>
            <person name="Sheng W."/>
            <person name="Hou X."/>
            <person name="Wei L."/>
        </authorList>
    </citation>
    <scope>NUCLEOTIDE SEQUENCE</scope>
    <source>
        <strain evidence="2">K16</strain>
        <tissue evidence="2">Leaf</tissue>
    </source>
</reference>
<dbReference type="AlphaFoldDB" id="A0AAE1X9M9"/>
<protein>
    <submittedName>
        <fullName evidence="2">Uncharacterized protein</fullName>
    </submittedName>
</protein>
<name>A0AAE1X9M9_9LAMI</name>
<feature type="region of interest" description="Disordered" evidence="1">
    <location>
        <begin position="559"/>
        <end position="584"/>
    </location>
</feature>
<feature type="region of interest" description="Disordered" evidence="1">
    <location>
        <begin position="313"/>
        <end position="339"/>
    </location>
</feature>
<proteinExistence type="predicted"/>
<dbReference type="PANTHER" id="PTHR33870">
    <property type="entry name" value="CARDIOMYOPATHY-ASSOCIATED PROTEIN"/>
    <property type="match status" value="1"/>
</dbReference>
<sequence>MSRKIGKPRLQQKILPSIGVKRLSSGFILSEEEERKISKKALRKSERSKWINHQLAILKVSCQSLTHENSDQGYDQKENLKGLDDEEEVTNNKNYTATQANEDDQKIAMDVGISNMERSKRLESLIARRRSRKLLSLQVRKTLLNKDKDDKSGQISSLIIPKHYNPFLPYNLASPFSPGPGSAPSVLIPMRNPFDLPYDPQEEKPDLTGDSFQQEFMSVNKDVMFCRHESFSLGSCLSGHNHLEEISMVHDFGFIQRASPKGHRFSRSKSEVDRAYAPMVEQGSFEMYQSKPSTEYSVDHIKEVIEVYDNSTQDHAEQNNDEVSNKTCSPGRRFELSSPSSSEEDVPIFKIDKEAILKSLSFMARRNNILERENHEQIGEQLNCATSHFENTLRLRTPSYSIASDLQVEVSEVSSPPLTIDENFSYQDEVASTHVKDMETNITSDIGDMWAGSSHQFGSDENEVNMVNKQDSDGYGLSRTNNLEDMITLSNSTEESLNEKYCIQSLPSPSNVELHKSCQAEATNPHEKVHEPLQTSVDSIICRQGDSLENLAFPIREKKQQSEMNLDPQTLHENDSSKLNVSPI</sequence>
<dbReference type="PANTHER" id="PTHR33870:SF16">
    <property type="entry name" value="PROTEIN, PUTATIVE-RELATED"/>
    <property type="match status" value="1"/>
</dbReference>
<dbReference type="EMBL" id="JACGWL010000002">
    <property type="protein sequence ID" value="KAK4407790.1"/>
    <property type="molecule type" value="Genomic_DNA"/>
</dbReference>
<evidence type="ECO:0000313" key="2">
    <source>
        <dbReference type="EMBL" id="KAK4407790.1"/>
    </source>
</evidence>
<comment type="caution">
    <text evidence="2">The sequence shown here is derived from an EMBL/GenBank/DDBJ whole genome shotgun (WGS) entry which is preliminary data.</text>
</comment>
<reference evidence="2" key="2">
    <citation type="journal article" date="2024" name="Plant">
        <title>Genomic evolution and insights into agronomic trait innovations of Sesamum species.</title>
        <authorList>
            <person name="Miao H."/>
            <person name="Wang L."/>
            <person name="Qu L."/>
            <person name="Liu H."/>
            <person name="Sun Y."/>
            <person name="Le M."/>
            <person name="Wang Q."/>
            <person name="Wei S."/>
            <person name="Zheng Y."/>
            <person name="Lin W."/>
            <person name="Duan Y."/>
            <person name="Cao H."/>
            <person name="Xiong S."/>
            <person name="Wang X."/>
            <person name="Wei L."/>
            <person name="Li C."/>
            <person name="Ma Q."/>
            <person name="Ju M."/>
            <person name="Zhao R."/>
            <person name="Li G."/>
            <person name="Mu C."/>
            <person name="Tian Q."/>
            <person name="Mei H."/>
            <person name="Zhang T."/>
            <person name="Gao T."/>
            <person name="Zhang H."/>
        </authorList>
    </citation>
    <scope>NUCLEOTIDE SEQUENCE</scope>
    <source>
        <strain evidence="2">K16</strain>
    </source>
</reference>
<dbReference type="Proteomes" id="UP001289374">
    <property type="component" value="Unassembled WGS sequence"/>
</dbReference>
<keyword evidence="3" id="KW-1185">Reference proteome</keyword>
<organism evidence="2 3">
    <name type="scientific">Sesamum angolense</name>
    <dbReference type="NCBI Taxonomy" id="2727404"/>
    <lineage>
        <taxon>Eukaryota</taxon>
        <taxon>Viridiplantae</taxon>
        <taxon>Streptophyta</taxon>
        <taxon>Embryophyta</taxon>
        <taxon>Tracheophyta</taxon>
        <taxon>Spermatophyta</taxon>
        <taxon>Magnoliopsida</taxon>
        <taxon>eudicotyledons</taxon>
        <taxon>Gunneridae</taxon>
        <taxon>Pentapetalae</taxon>
        <taxon>asterids</taxon>
        <taxon>lamiids</taxon>
        <taxon>Lamiales</taxon>
        <taxon>Pedaliaceae</taxon>
        <taxon>Sesamum</taxon>
    </lineage>
</organism>